<keyword evidence="2" id="KW-1185">Reference proteome</keyword>
<dbReference type="AlphaFoldDB" id="A0A6A5W3K9"/>
<dbReference type="Proteomes" id="UP000799779">
    <property type="component" value="Unassembled WGS sequence"/>
</dbReference>
<dbReference type="Gene3D" id="1.25.40.20">
    <property type="entry name" value="Ankyrin repeat-containing domain"/>
    <property type="match status" value="1"/>
</dbReference>
<accession>A0A6A5W3K9</accession>
<evidence type="ECO:0000313" key="2">
    <source>
        <dbReference type="Proteomes" id="UP000799779"/>
    </source>
</evidence>
<name>A0A6A5W3K9_9PLEO</name>
<evidence type="ECO:0008006" key="3">
    <source>
        <dbReference type="Google" id="ProtNLM"/>
    </source>
</evidence>
<proteinExistence type="predicted"/>
<sequence>MANQLIRIDSPSEHTDVATIRDSYVADIINALVHCRSVDCIPWDGFLNIFEEDESIELCSAAAVGSNKAIKHFVQGRLIAQTEAGHWKRRGKLLLGSPIQAAAATGKLEVLICLLDQLLSLLKTDGILPHGLIVPGQSPKPFKLLLDSRPGTDTSSRTPTKGKSEEPWPWIVRDMLNLALGSAIRACQMEAVKILIAWRIANGCTLTQNDWRELLKFLIKVDSLTMMQDLISLFSQHSKGLMKMPTMHWLAEEACKRDSPKLLQCLLQSKAISLSDRNHDWHCKRSCTRCILLSTKLRDVVIRNGQSGATLMVLLEFGCHPAFTLSELAEPFGKHNCRMVQIMLDHGCPITSCMVSRANFGIVQALQAVQGGETLASKLFGANKMLTAYLVFKHFKNQSGGHGEEPPPRTTGLKQVEAYVQSTEHWKKITNDLLGGSI</sequence>
<reference evidence="1" key="1">
    <citation type="journal article" date="2020" name="Stud. Mycol.">
        <title>101 Dothideomycetes genomes: a test case for predicting lifestyles and emergence of pathogens.</title>
        <authorList>
            <person name="Haridas S."/>
            <person name="Albert R."/>
            <person name="Binder M."/>
            <person name="Bloem J."/>
            <person name="Labutti K."/>
            <person name="Salamov A."/>
            <person name="Andreopoulos B."/>
            <person name="Baker S."/>
            <person name="Barry K."/>
            <person name="Bills G."/>
            <person name="Bluhm B."/>
            <person name="Cannon C."/>
            <person name="Castanera R."/>
            <person name="Culley D."/>
            <person name="Daum C."/>
            <person name="Ezra D."/>
            <person name="Gonzalez J."/>
            <person name="Henrissat B."/>
            <person name="Kuo A."/>
            <person name="Liang C."/>
            <person name="Lipzen A."/>
            <person name="Lutzoni F."/>
            <person name="Magnuson J."/>
            <person name="Mondo S."/>
            <person name="Nolan M."/>
            <person name="Ohm R."/>
            <person name="Pangilinan J."/>
            <person name="Park H.-J."/>
            <person name="Ramirez L."/>
            <person name="Alfaro M."/>
            <person name="Sun H."/>
            <person name="Tritt A."/>
            <person name="Yoshinaga Y."/>
            <person name="Zwiers L.-H."/>
            <person name="Turgeon B."/>
            <person name="Goodwin S."/>
            <person name="Spatafora J."/>
            <person name="Crous P."/>
            <person name="Grigoriev I."/>
        </authorList>
    </citation>
    <scope>NUCLEOTIDE SEQUENCE</scope>
    <source>
        <strain evidence="1">CBS 123094</strain>
    </source>
</reference>
<protein>
    <recommendedName>
        <fullName evidence="3">Ankyrin</fullName>
    </recommendedName>
</protein>
<gene>
    <name evidence="1" type="ORF">P154DRAFT_582499</name>
</gene>
<evidence type="ECO:0000313" key="1">
    <source>
        <dbReference type="EMBL" id="KAF1993725.1"/>
    </source>
</evidence>
<organism evidence="1 2">
    <name type="scientific">Amniculicola lignicola CBS 123094</name>
    <dbReference type="NCBI Taxonomy" id="1392246"/>
    <lineage>
        <taxon>Eukaryota</taxon>
        <taxon>Fungi</taxon>
        <taxon>Dikarya</taxon>
        <taxon>Ascomycota</taxon>
        <taxon>Pezizomycotina</taxon>
        <taxon>Dothideomycetes</taxon>
        <taxon>Pleosporomycetidae</taxon>
        <taxon>Pleosporales</taxon>
        <taxon>Amniculicolaceae</taxon>
        <taxon>Amniculicola</taxon>
    </lineage>
</organism>
<dbReference type="EMBL" id="ML977688">
    <property type="protein sequence ID" value="KAF1993725.1"/>
    <property type="molecule type" value="Genomic_DNA"/>
</dbReference>
<dbReference type="InterPro" id="IPR036770">
    <property type="entry name" value="Ankyrin_rpt-contain_sf"/>
</dbReference>